<dbReference type="KEGG" id="ppsy:AOC04_00360"/>
<dbReference type="AlphaFoldDB" id="A0A0M4Q6W2"/>
<keyword evidence="4" id="KW-1185">Reference proteome</keyword>
<evidence type="ECO:0000313" key="2">
    <source>
        <dbReference type="EMBL" id="OKA25191.1"/>
    </source>
</evidence>
<proteinExistence type="predicted"/>
<evidence type="ECO:0000313" key="4">
    <source>
        <dbReference type="Proteomes" id="UP000186677"/>
    </source>
</evidence>
<name>A0A0M4Q6W2_9PSED</name>
<dbReference type="OrthoDB" id="6978320at2"/>
<dbReference type="EMBL" id="MPJC01000001">
    <property type="protein sequence ID" value="OKA24897.1"/>
    <property type="molecule type" value="Genomic_DNA"/>
</dbReference>
<accession>A0A1Q4KQY0</accession>
<reference evidence="1 4" key="2">
    <citation type="submission" date="2016-11" db="EMBL/GenBank/DDBJ databases">
        <title>Draft genome of Pseudomonas versuta A4R1.5.</title>
        <authorList>
            <person name="See-Too W.-S."/>
        </authorList>
    </citation>
    <scope>NUCLEOTIDE SEQUENCE [LARGE SCALE GENOMIC DNA]</scope>
    <source>
        <strain evidence="1 4">A4R1.5</strain>
    </source>
</reference>
<dbReference type="Proteomes" id="UP000186677">
    <property type="component" value="Unassembled WGS sequence"/>
</dbReference>
<comment type="caution">
    <text evidence="2">The sequence shown here is derived from an EMBL/GenBank/DDBJ whole genome shotgun (WGS) entry which is preliminary data.</text>
</comment>
<protein>
    <recommendedName>
        <fullName evidence="5">Lipoprotein</fullName>
    </recommendedName>
</protein>
<reference evidence="2 3" key="1">
    <citation type="submission" date="2016-11" db="EMBL/GenBank/DDBJ databases">
        <title>Draft genome of Pseudomonas versuta A4R1.12.</title>
        <authorList>
            <person name="See-Too W.-S."/>
        </authorList>
    </citation>
    <scope>NUCLEOTIDE SEQUENCE [LARGE SCALE GENOMIC DNA]</scope>
    <source>
        <strain evidence="2 3">A4R1.12</strain>
    </source>
</reference>
<sequence>MDLRFPLGCLGLSIALLITGGCSPDDKHQQASLEERSAAFEKSLDSIKDQQLKDAVADLGGSLLLLERARVKLEEKPLETEYGDDDLALLKHYPSSQALSDTYINGLFVVRKNSSSDYLTDLEPVFPFPANSDSEFPFPHALEWQSVTLSNKQLVPFQAEWSETDPGIQLSPSSANMSNPDDLTVTYPYIDGVETENMQQPQPLILHGKVEVIAPGKVVNFHLNSKDVGKTRTDGTISVTLLALGKNFAEVDINNSAALAEEVRDTQLNPLIIQARDHTGQFLSRAGSINENAEQLAFYELQLAQMLKQTAWSEAFGQQLDSEQKAFDDTHTHHYSKVYFNGNVENLDISVLDFSTANITRKSLDLPVRRLDKTVVGKDIQPLPLSVVVYDDQAANYLKDASLEPEQLTKSVVINQSVDDASAATLEFSHPPTFNDELLGALPDTADAPVTFFAEDENGKRSEPLELPTEAFDVDPHTGVITYDLNLFPETPAYAVGSMPMFIAAIDKQTLNTAQLPKGLELKGNALIVDQKLFPSEAWRFYAKDDTGNYLKEVLAVSHSAEPNGPALFDVHYFYGQPTQLESYARKDLLPVEYGFEVKLDKVPEVTPPR</sequence>
<gene>
    <name evidence="1" type="ORF">BOH73_03135</name>
    <name evidence="2" type="ORF">BOH74_08880</name>
</gene>
<evidence type="ECO:0000313" key="1">
    <source>
        <dbReference type="EMBL" id="OKA24897.1"/>
    </source>
</evidence>
<dbReference type="Proteomes" id="UP000185990">
    <property type="component" value="Unassembled WGS sequence"/>
</dbReference>
<dbReference type="PROSITE" id="PS51257">
    <property type="entry name" value="PROKAR_LIPOPROTEIN"/>
    <property type="match status" value="1"/>
</dbReference>
<dbReference type="EMBL" id="MPJD01000017">
    <property type="protein sequence ID" value="OKA25191.1"/>
    <property type="molecule type" value="Genomic_DNA"/>
</dbReference>
<evidence type="ECO:0008006" key="5">
    <source>
        <dbReference type="Google" id="ProtNLM"/>
    </source>
</evidence>
<evidence type="ECO:0000313" key="3">
    <source>
        <dbReference type="Proteomes" id="UP000185990"/>
    </source>
</evidence>
<accession>A0A0M4Q6W2</accession>
<organism evidence="2 3">
    <name type="scientific">Pseudomonas versuta</name>
    <dbReference type="NCBI Taxonomy" id="1788301"/>
    <lineage>
        <taxon>Bacteria</taxon>
        <taxon>Pseudomonadati</taxon>
        <taxon>Pseudomonadota</taxon>
        <taxon>Gammaproteobacteria</taxon>
        <taxon>Pseudomonadales</taxon>
        <taxon>Pseudomonadaceae</taxon>
        <taxon>Pseudomonas</taxon>
    </lineage>
</organism>
<dbReference type="RefSeq" id="WP_060690656.1">
    <property type="nucleotide sequence ID" value="NZ_CP012676.1"/>
</dbReference>